<keyword evidence="3" id="KW-0862">Zinc</keyword>
<evidence type="ECO:0000256" key="4">
    <source>
        <dbReference type="PROSITE-ProRule" id="PRU00322"/>
    </source>
</evidence>
<proteinExistence type="predicted"/>
<dbReference type="Gene3D" id="4.10.1060.10">
    <property type="entry name" value="Zinc finger, RanBP2-type"/>
    <property type="match status" value="3"/>
</dbReference>
<dbReference type="GO" id="GO:0003729">
    <property type="term" value="F:mRNA binding"/>
    <property type="evidence" value="ECO:0007669"/>
    <property type="project" value="TreeGrafter"/>
</dbReference>
<feature type="region of interest" description="Disordered" evidence="5">
    <location>
        <begin position="396"/>
        <end position="418"/>
    </location>
</feature>
<evidence type="ECO:0000256" key="3">
    <source>
        <dbReference type="ARBA" id="ARBA00022833"/>
    </source>
</evidence>
<dbReference type="Pfam" id="PF00641">
    <property type="entry name" value="Zn_ribbon_RanBP"/>
    <property type="match status" value="3"/>
</dbReference>
<comment type="caution">
    <text evidence="7">The sequence shown here is derived from an EMBL/GenBank/DDBJ whole genome shotgun (WGS) entry which is preliminary data.</text>
</comment>
<dbReference type="InterPro" id="IPR036443">
    <property type="entry name" value="Znf_RanBP2_sf"/>
</dbReference>
<dbReference type="PROSITE" id="PS01358">
    <property type="entry name" value="ZF_RANBP2_1"/>
    <property type="match status" value="3"/>
</dbReference>
<dbReference type="SUPFAM" id="SSF90209">
    <property type="entry name" value="Ran binding protein zinc finger-like"/>
    <property type="match status" value="3"/>
</dbReference>
<accession>A0A9Q0H4F8</accession>
<feature type="domain" description="RanBP2-type" evidence="6">
    <location>
        <begin position="366"/>
        <end position="395"/>
    </location>
</feature>
<feature type="compositionally biased region" description="Basic and acidic residues" evidence="5">
    <location>
        <begin position="485"/>
        <end position="496"/>
    </location>
</feature>
<keyword evidence="1" id="KW-0479">Metal-binding</keyword>
<keyword evidence="8" id="KW-1185">Reference proteome</keyword>
<evidence type="ECO:0000256" key="5">
    <source>
        <dbReference type="SAM" id="MobiDB-lite"/>
    </source>
</evidence>
<name>A0A9Q0H4F8_9MAGN</name>
<dbReference type="Proteomes" id="UP001141806">
    <property type="component" value="Unassembled WGS sequence"/>
</dbReference>
<dbReference type="AlphaFoldDB" id="A0A9Q0H4F8"/>
<dbReference type="InterPro" id="IPR001876">
    <property type="entry name" value="Znf_RanBP2"/>
</dbReference>
<dbReference type="OrthoDB" id="448399at2759"/>
<keyword evidence="2 4" id="KW-0863">Zinc-finger</keyword>
<evidence type="ECO:0000313" key="7">
    <source>
        <dbReference type="EMBL" id="KAJ4959677.1"/>
    </source>
</evidence>
<evidence type="ECO:0000313" key="8">
    <source>
        <dbReference type="Proteomes" id="UP001141806"/>
    </source>
</evidence>
<feature type="compositionally biased region" description="Basic and acidic residues" evidence="5">
    <location>
        <begin position="396"/>
        <end position="412"/>
    </location>
</feature>
<evidence type="ECO:0000256" key="2">
    <source>
        <dbReference type="ARBA" id="ARBA00022771"/>
    </source>
</evidence>
<protein>
    <recommendedName>
        <fullName evidence="6">RanBP2-type domain-containing protein</fullName>
    </recommendedName>
</protein>
<feature type="domain" description="RanBP2-type" evidence="6">
    <location>
        <begin position="289"/>
        <end position="312"/>
    </location>
</feature>
<dbReference type="SMART" id="SM00547">
    <property type="entry name" value="ZnF_RBZ"/>
    <property type="match status" value="3"/>
</dbReference>
<dbReference type="PROSITE" id="PS50199">
    <property type="entry name" value="ZF_RANBP2_2"/>
    <property type="match status" value="3"/>
</dbReference>
<dbReference type="PANTHER" id="PTHR23111">
    <property type="entry name" value="ZINC FINGER PROTEIN"/>
    <property type="match status" value="1"/>
</dbReference>
<feature type="domain" description="RanBP2-type" evidence="6">
    <location>
        <begin position="333"/>
        <end position="362"/>
    </location>
</feature>
<evidence type="ECO:0000256" key="1">
    <source>
        <dbReference type="ARBA" id="ARBA00022723"/>
    </source>
</evidence>
<evidence type="ECO:0000259" key="6">
    <source>
        <dbReference type="PROSITE" id="PS50199"/>
    </source>
</evidence>
<sequence length="546" mass="62739">MRRVFPNVRGALRCLLRNQFKISTPFSSISLFHSSNEPVVSDLKLDLIFKEVEEIQSLKPVTESEGIKVEDEQSLSQCESSELLPIEAKVQISHPWPEWVELMERLLKTGYIRGNVNPFESDELGIKNSNGIRTACLNFARDQLDLIRYFSRKDILVVVGSGCPSIDRKVINSGKRLRSHVGIDEGNVCSSCSLRGSCKRAYVKARENEHGRTVDVMRILITYGLDPITGSVENKLCLNKATEESVRGLLTEMVEFSIKYDSDPVKGTTSSILERSNQQQKGQIHVPMKQGDWVCPKCNFVNFAKNIKCLRCDGLFQERLMKLREVQDHLPMKKGDWLCDKCNFLNFAKNTRCLQCKEKPTNRLLNPGEWECESCNYVNFKKNSACLRCDWKRPKGSKYPDHSSQHQHEDGSIPRSPGMKFVKDDDEAYDQPSTIHKRQHQKDGTNFWRFVEDDLHPVNGSKTWNKFEFQDFPIVGGKSPLSQSPEKRQRWKEEMSTRSINISRQRANDGNLSSASFNRRLEFLESTDDEEIVGWFEQEKKIEPAK</sequence>
<reference evidence="7" key="1">
    <citation type="journal article" date="2023" name="Plant J.">
        <title>The genome of the king protea, Protea cynaroides.</title>
        <authorList>
            <person name="Chang J."/>
            <person name="Duong T.A."/>
            <person name="Schoeman C."/>
            <person name="Ma X."/>
            <person name="Roodt D."/>
            <person name="Barker N."/>
            <person name="Li Z."/>
            <person name="Van de Peer Y."/>
            <person name="Mizrachi E."/>
        </authorList>
    </citation>
    <scope>NUCLEOTIDE SEQUENCE</scope>
    <source>
        <tissue evidence="7">Young leaves</tissue>
    </source>
</reference>
<dbReference type="GO" id="GO:0005737">
    <property type="term" value="C:cytoplasm"/>
    <property type="evidence" value="ECO:0007669"/>
    <property type="project" value="TreeGrafter"/>
</dbReference>
<dbReference type="GO" id="GO:0008270">
    <property type="term" value="F:zinc ion binding"/>
    <property type="evidence" value="ECO:0007669"/>
    <property type="project" value="UniProtKB-KW"/>
</dbReference>
<organism evidence="7 8">
    <name type="scientific">Protea cynaroides</name>
    <dbReference type="NCBI Taxonomy" id="273540"/>
    <lineage>
        <taxon>Eukaryota</taxon>
        <taxon>Viridiplantae</taxon>
        <taxon>Streptophyta</taxon>
        <taxon>Embryophyta</taxon>
        <taxon>Tracheophyta</taxon>
        <taxon>Spermatophyta</taxon>
        <taxon>Magnoliopsida</taxon>
        <taxon>Proteales</taxon>
        <taxon>Proteaceae</taxon>
        <taxon>Protea</taxon>
    </lineage>
</organism>
<feature type="region of interest" description="Disordered" evidence="5">
    <location>
        <begin position="477"/>
        <end position="498"/>
    </location>
</feature>
<dbReference type="EMBL" id="JAMYWD010000009">
    <property type="protein sequence ID" value="KAJ4959677.1"/>
    <property type="molecule type" value="Genomic_DNA"/>
</dbReference>
<gene>
    <name evidence="7" type="ORF">NE237_019587</name>
</gene>
<dbReference type="PANTHER" id="PTHR23111:SF23">
    <property type="entry name" value="RAN BP2_NZF ZINC FINGER-LIKE SUPERFAMILY PROTEIN"/>
    <property type="match status" value="1"/>
</dbReference>